<dbReference type="Proteomes" id="UP001596405">
    <property type="component" value="Unassembled WGS sequence"/>
</dbReference>
<dbReference type="PROSITE" id="PS51257">
    <property type="entry name" value="PROKAR_LIPOPROTEIN"/>
    <property type="match status" value="1"/>
</dbReference>
<evidence type="ECO:0000313" key="2">
    <source>
        <dbReference type="EMBL" id="MFC6996417.1"/>
    </source>
</evidence>
<dbReference type="EMBL" id="JBHSYQ010000003">
    <property type="protein sequence ID" value="MFC6996417.1"/>
    <property type="molecule type" value="Genomic_DNA"/>
</dbReference>
<accession>A0ABW2DII3</accession>
<gene>
    <name evidence="2" type="ORF">ACFQHR_02220</name>
</gene>
<keyword evidence="3" id="KW-1185">Reference proteome</keyword>
<comment type="caution">
    <text evidence="2">The sequence shown here is derived from an EMBL/GenBank/DDBJ whole genome shotgun (WGS) entry which is preliminary data.</text>
</comment>
<proteinExistence type="predicted"/>
<dbReference type="RefSeq" id="WP_066620278.1">
    <property type="nucleotide sequence ID" value="NZ_JBHSYQ010000003.1"/>
</dbReference>
<organism evidence="2 3">
    <name type="scientific">Rufibacter roseus</name>
    <dbReference type="NCBI Taxonomy" id="1567108"/>
    <lineage>
        <taxon>Bacteria</taxon>
        <taxon>Pseudomonadati</taxon>
        <taxon>Bacteroidota</taxon>
        <taxon>Cytophagia</taxon>
        <taxon>Cytophagales</taxon>
        <taxon>Hymenobacteraceae</taxon>
        <taxon>Rufibacter</taxon>
    </lineage>
</organism>
<evidence type="ECO:0000256" key="1">
    <source>
        <dbReference type="SAM" id="SignalP"/>
    </source>
</evidence>
<feature type="chain" id="PRO_5046518248" description="Type 1 periplasmic binding fold superfamily protein" evidence="1">
    <location>
        <begin position="26"/>
        <end position="185"/>
    </location>
</feature>
<name>A0ABW2DII3_9BACT</name>
<feature type="signal peptide" evidence="1">
    <location>
        <begin position="1"/>
        <end position="25"/>
    </location>
</feature>
<keyword evidence="1" id="KW-0732">Signal</keyword>
<sequence>MKSYLKFPLALFASVALLFTSCGHDDDHDHDHEGELITTLRLNMVPADGGTPVVATFRDIDGPGGQAPTQDKIVLKQGVSYNTTIEVLNESKTPAEDLTSEIESEGHEHMFFFLPMNGLDVSVQYLDYDRNNLPIGLETIITANSVSNGRFIVTLKHQPGTKSTTSTSSTGATDIEVNFEAQVVN</sequence>
<protein>
    <recommendedName>
        <fullName evidence="4">Type 1 periplasmic binding fold superfamily protein</fullName>
    </recommendedName>
</protein>
<evidence type="ECO:0008006" key="4">
    <source>
        <dbReference type="Google" id="ProtNLM"/>
    </source>
</evidence>
<reference evidence="3" key="1">
    <citation type="journal article" date="2019" name="Int. J. Syst. Evol. Microbiol.">
        <title>The Global Catalogue of Microorganisms (GCM) 10K type strain sequencing project: providing services to taxonomists for standard genome sequencing and annotation.</title>
        <authorList>
            <consortium name="The Broad Institute Genomics Platform"/>
            <consortium name="The Broad Institute Genome Sequencing Center for Infectious Disease"/>
            <person name="Wu L."/>
            <person name="Ma J."/>
        </authorList>
    </citation>
    <scope>NUCLEOTIDE SEQUENCE [LARGE SCALE GENOMIC DNA]</scope>
    <source>
        <strain evidence="3">CGMCC 4.7393</strain>
    </source>
</reference>
<evidence type="ECO:0000313" key="3">
    <source>
        <dbReference type="Proteomes" id="UP001596405"/>
    </source>
</evidence>